<organism evidence="7 8">
    <name type="scientific">Roseimaritima multifibrata</name>
    <dbReference type="NCBI Taxonomy" id="1930274"/>
    <lineage>
        <taxon>Bacteria</taxon>
        <taxon>Pseudomonadati</taxon>
        <taxon>Planctomycetota</taxon>
        <taxon>Planctomycetia</taxon>
        <taxon>Pirellulales</taxon>
        <taxon>Pirellulaceae</taxon>
        <taxon>Roseimaritima</taxon>
    </lineage>
</organism>
<feature type="transmembrane region" description="Helical" evidence="6">
    <location>
        <begin position="173"/>
        <end position="194"/>
    </location>
</feature>
<dbReference type="EMBL" id="CP036262">
    <property type="protein sequence ID" value="QDS91835.1"/>
    <property type="molecule type" value="Genomic_DNA"/>
</dbReference>
<proteinExistence type="predicted"/>
<name>A0A517MAC3_9BACT</name>
<keyword evidence="4 6" id="KW-1133">Transmembrane helix</keyword>
<dbReference type="Pfam" id="PF03706">
    <property type="entry name" value="LPG_synthase_TM"/>
    <property type="match status" value="1"/>
</dbReference>
<dbReference type="NCBIfam" id="TIGR00374">
    <property type="entry name" value="flippase-like domain"/>
    <property type="match status" value="1"/>
</dbReference>
<gene>
    <name evidence="7" type="ORF">FF011L_05710</name>
</gene>
<evidence type="ECO:0000256" key="2">
    <source>
        <dbReference type="ARBA" id="ARBA00022475"/>
    </source>
</evidence>
<dbReference type="OrthoDB" id="279916at2"/>
<dbReference type="RefSeq" id="WP_145350020.1">
    <property type="nucleotide sequence ID" value="NZ_CP036262.1"/>
</dbReference>
<evidence type="ECO:0000256" key="3">
    <source>
        <dbReference type="ARBA" id="ARBA00022692"/>
    </source>
</evidence>
<evidence type="ECO:0008006" key="9">
    <source>
        <dbReference type="Google" id="ProtNLM"/>
    </source>
</evidence>
<evidence type="ECO:0000256" key="4">
    <source>
        <dbReference type="ARBA" id="ARBA00022989"/>
    </source>
</evidence>
<dbReference type="PANTHER" id="PTHR40277">
    <property type="entry name" value="BLL5419 PROTEIN"/>
    <property type="match status" value="1"/>
</dbReference>
<feature type="transmembrane region" description="Helical" evidence="6">
    <location>
        <begin position="99"/>
        <end position="122"/>
    </location>
</feature>
<keyword evidence="2" id="KW-1003">Cell membrane</keyword>
<reference evidence="7 8" key="1">
    <citation type="submission" date="2019-02" db="EMBL/GenBank/DDBJ databases">
        <title>Deep-cultivation of Planctomycetes and their phenomic and genomic characterization uncovers novel biology.</title>
        <authorList>
            <person name="Wiegand S."/>
            <person name="Jogler M."/>
            <person name="Boedeker C."/>
            <person name="Pinto D."/>
            <person name="Vollmers J."/>
            <person name="Rivas-Marin E."/>
            <person name="Kohn T."/>
            <person name="Peeters S.H."/>
            <person name="Heuer A."/>
            <person name="Rast P."/>
            <person name="Oberbeckmann S."/>
            <person name="Bunk B."/>
            <person name="Jeske O."/>
            <person name="Meyerdierks A."/>
            <person name="Storesund J.E."/>
            <person name="Kallscheuer N."/>
            <person name="Luecker S."/>
            <person name="Lage O.M."/>
            <person name="Pohl T."/>
            <person name="Merkel B.J."/>
            <person name="Hornburger P."/>
            <person name="Mueller R.-W."/>
            <person name="Bruemmer F."/>
            <person name="Labrenz M."/>
            <person name="Spormann A.M."/>
            <person name="Op den Camp H."/>
            <person name="Overmann J."/>
            <person name="Amann R."/>
            <person name="Jetten M.S.M."/>
            <person name="Mascher T."/>
            <person name="Medema M.H."/>
            <person name="Devos D.P."/>
            <person name="Kaster A.-K."/>
            <person name="Ovreas L."/>
            <person name="Rohde M."/>
            <person name="Galperin M.Y."/>
            <person name="Jogler C."/>
        </authorList>
    </citation>
    <scope>NUCLEOTIDE SEQUENCE [LARGE SCALE GENOMIC DNA]</scope>
    <source>
        <strain evidence="7 8">FF011L</strain>
    </source>
</reference>
<keyword evidence="8" id="KW-1185">Reference proteome</keyword>
<protein>
    <recommendedName>
        <fullName evidence="9">Flippase-like domain-containing protein</fullName>
    </recommendedName>
</protein>
<dbReference type="AlphaFoldDB" id="A0A517MAC3"/>
<evidence type="ECO:0000313" key="8">
    <source>
        <dbReference type="Proteomes" id="UP000320672"/>
    </source>
</evidence>
<keyword evidence="5 6" id="KW-0472">Membrane</keyword>
<evidence type="ECO:0000256" key="1">
    <source>
        <dbReference type="ARBA" id="ARBA00004651"/>
    </source>
</evidence>
<dbReference type="InterPro" id="IPR022791">
    <property type="entry name" value="L-PG_synthase/AglD"/>
</dbReference>
<feature type="transmembrane region" description="Helical" evidence="6">
    <location>
        <begin position="313"/>
        <end position="336"/>
    </location>
</feature>
<evidence type="ECO:0000313" key="7">
    <source>
        <dbReference type="EMBL" id="QDS91835.1"/>
    </source>
</evidence>
<dbReference type="Proteomes" id="UP000320672">
    <property type="component" value="Chromosome"/>
</dbReference>
<keyword evidence="3 6" id="KW-0812">Transmembrane</keyword>
<feature type="transmembrane region" description="Helical" evidence="6">
    <location>
        <begin position="266"/>
        <end position="293"/>
    </location>
</feature>
<sequence>MNPTAPDSDVQVGAGRAKRIAMTLVKFAIPAAILAFLLWKITPEQWEQLTSQPKNYPLLAAALLVALAAMSLSFVRWCVLVRCQGIPLSMLEAFRLGAIGYLFSFVSAGSVGGDLFKAIFLARRSPGKRVEAVASVVVDRGSGLYGLVLIVCVALLVTAPHAEGEDAERLQSIGRISTGLLLVGSVVLAGLVLGGKPIDRMLKWLESLPGVGAVVARVAEPLRSFHAHPWGFLLSLVMSVGVQSMMAISMYLICRGMYSAEANPPTLVEHFVIVPVGMLASAIPIAPGGMGVLEAIIDWMYRVVPLVPTQASGTVVALVFEIVKIAMAVLGVLFYWTAGREIKRSLEAAEQEALAAEQASENDGEPAAE</sequence>
<evidence type="ECO:0000256" key="6">
    <source>
        <dbReference type="SAM" id="Phobius"/>
    </source>
</evidence>
<dbReference type="GO" id="GO:0005886">
    <property type="term" value="C:plasma membrane"/>
    <property type="evidence" value="ECO:0007669"/>
    <property type="project" value="UniProtKB-SubCell"/>
</dbReference>
<feature type="transmembrane region" description="Helical" evidence="6">
    <location>
        <begin position="59"/>
        <end position="79"/>
    </location>
</feature>
<accession>A0A517MAC3</accession>
<feature type="transmembrane region" description="Helical" evidence="6">
    <location>
        <begin position="142"/>
        <end position="161"/>
    </location>
</feature>
<comment type="subcellular location">
    <subcellularLocation>
        <location evidence="1">Cell membrane</location>
        <topology evidence="1">Multi-pass membrane protein</topology>
    </subcellularLocation>
</comment>
<dbReference type="KEGG" id="rml:FF011L_05710"/>
<dbReference type="PANTHER" id="PTHR40277:SF1">
    <property type="entry name" value="BLL5419 PROTEIN"/>
    <property type="match status" value="1"/>
</dbReference>
<feature type="transmembrane region" description="Helical" evidence="6">
    <location>
        <begin position="20"/>
        <end position="39"/>
    </location>
</feature>
<feature type="transmembrane region" description="Helical" evidence="6">
    <location>
        <begin position="230"/>
        <end position="254"/>
    </location>
</feature>
<evidence type="ECO:0000256" key="5">
    <source>
        <dbReference type="ARBA" id="ARBA00023136"/>
    </source>
</evidence>